<evidence type="ECO:0000313" key="3">
    <source>
        <dbReference type="Proteomes" id="UP000485058"/>
    </source>
</evidence>
<name>A0A699Z525_HAELA</name>
<evidence type="ECO:0000256" key="1">
    <source>
        <dbReference type="SAM" id="MobiDB-lite"/>
    </source>
</evidence>
<protein>
    <submittedName>
        <fullName evidence="2">Uncharacterized protein</fullName>
    </submittedName>
</protein>
<proteinExistence type="predicted"/>
<accession>A0A699Z525</accession>
<feature type="compositionally biased region" description="Low complexity" evidence="1">
    <location>
        <begin position="28"/>
        <end position="41"/>
    </location>
</feature>
<feature type="region of interest" description="Disordered" evidence="1">
    <location>
        <begin position="17"/>
        <end position="68"/>
    </location>
</feature>
<organism evidence="2 3">
    <name type="scientific">Haematococcus lacustris</name>
    <name type="common">Green alga</name>
    <name type="synonym">Haematococcus pluvialis</name>
    <dbReference type="NCBI Taxonomy" id="44745"/>
    <lineage>
        <taxon>Eukaryota</taxon>
        <taxon>Viridiplantae</taxon>
        <taxon>Chlorophyta</taxon>
        <taxon>core chlorophytes</taxon>
        <taxon>Chlorophyceae</taxon>
        <taxon>CS clade</taxon>
        <taxon>Chlamydomonadales</taxon>
        <taxon>Haematococcaceae</taxon>
        <taxon>Haematococcus</taxon>
    </lineage>
</organism>
<feature type="non-terminal residue" evidence="2">
    <location>
        <position position="101"/>
    </location>
</feature>
<keyword evidence="3" id="KW-1185">Reference proteome</keyword>
<dbReference type="Proteomes" id="UP000485058">
    <property type="component" value="Unassembled WGS sequence"/>
</dbReference>
<dbReference type="EMBL" id="BLLF01001031">
    <property type="protein sequence ID" value="GFH16660.1"/>
    <property type="molecule type" value="Genomic_DNA"/>
</dbReference>
<dbReference type="AlphaFoldDB" id="A0A699Z525"/>
<comment type="caution">
    <text evidence="2">The sequence shown here is derived from an EMBL/GenBank/DDBJ whole genome shotgun (WGS) entry which is preliminary data.</text>
</comment>
<evidence type="ECO:0000313" key="2">
    <source>
        <dbReference type="EMBL" id="GFH16660.1"/>
    </source>
</evidence>
<feature type="non-terminal residue" evidence="2">
    <location>
        <position position="1"/>
    </location>
</feature>
<sequence>TLNEEAGIQQCLQQLQQLGQQEGPLEDSGAGSSSRGAPGAAAGPGGQRPGQADERRGSGGQGGGAALPACRHLPALRRADGCTAGAVPACHRAAGLPYPHP</sequence>
<gene>
    <name evidence="2" type="ORF">HaLaN_13125</name>
</gene>
<reference evidence="2 3" key="1">
    <citation type="submission" date="2020-02" db="EMBL/GenBank/DDBJ databases">
        <title>Draft genome sequence of Haematococcus lacustris strain NIES-144.</title>
        <authorList>
            <person name="Morimoto D."/>
            <person name="Nakagawa S."/>
            <person name="Yoshida T."/>
            <person name="Sawayama S."/>
        </authorList>
    </citation>
    <scope>NUCLEOTIDE SEQUENCE [LARGE SCALE GENOMIC DNA]</scope>
    <source>
        <strain evidence="2 3">NIES-144</strain>
    </source>
</reference>